<keyword evidence="2" id="KW-1185">Reference proteome</keyword>
<dbReference type="KEGG" id="cyt:cce_2910"/>
<dbReference type="HOGENOM" id="CLU_3182709_0_0_3"/>
<dbReference type="AlphaFoldDB" id="B1WV61"/>
<organism evidence="1 2">
    <name type="scientific">Crocosphaera subtropica (strain ATCC 51142 / BH68)</name>
    <name type="common">Cyanothece sp. (strain ATCC 51142)</name>
    <dbReference type="NCBI Taxonomy" id="43989"/>
    <lineage>
        <taxon>Bacteria</taxon>
        <taxon>Bacillati</taxon>
        <taxon>Cyanobacteriota</taxon>
        <taxon>Cyanophyceae</taxon>
        <taxon>Oscillatoriophycideae</taxon>
        <taxon>Chroococcales</taxon>
        <taxon>Aphanothecaceae</taxon>
        <taxon>Crocosphaera</taxon>
        <taxon>Crocosphaera subtropica</taxon>
    </lineage>
</organism>
<sequence>MTLNIRMGQLLLNFLKNPDTTKFGSQESILDRQNPSLAAKIKPLTS</sequence>
<protein>
    <submittedName>
        <fullName evidence="1">Uncharacterized protein</fullName>
    </submittedName>
</protein>
<dbReference type="EMBL" id="CP000806">
    <property type="protein sequence ID" value="ACB52258.1"/>
    <property type="molecule type" value="Genomic_DNA"/>
</dbReference>
<evidence type="ECO:0000313" key="2">
    <source>
        <dbReference type="Proteomes" id="UP000001203"/>
    </source>
</evidence>
<evidence type="ECO:0000313" key="1">
    <source>
        <dbReference type="EMBL" id="ACB52258.1"/>
    </source>
</evidence>
<name>B1WV61_CROS5</name>
<dbReference type="Proteomes" id="UP000001203">
    <property type="component" value="Chromosome circular"/>
</dbReference>
<proteinExistence type="predicted"/>
<gene>
    <name evidence="1" type="ordered locus">cce_2910</name>
</gene>
<accession>B1WV61</accession>
<reference evidence="1 2" key="1">
    <citation type="journal article" date="2008" name="Proc. Natl. Acad. Sci. U.S.A.">
        <title>The genome of Cyanothece 51142, a unicellular diazotrophic cyanobacterium important in the marine nitrogen cycle.</title>
        <authorList>
            <person name="Welsh E.A."/>
            <person name="Liberton M."/>
            <person name="Stoeckel J."/>
            <person name="Loh T."/>
            <person name="Elvitigala T."/>
            <person name="Wang C."/>
            <person name="Wollam A."/>
            <person name="Fulton R.S."/>
            <person name="Clifton S.W."/>
            <person name="Jacobs J.M."/>
            <person name="Aurora R."/>
            <person name="Ghosh B.K."/>
            <person name="Sherman L.A."/>
            <person name="Smith R.D."/>
            <person name="Wilson R.K."/>
            <person name="Pakrasi H.B."/>
        </authorList>
    </citation>
    <scope>NUCLEOTIDE SEQUENCE [LARGE SCALE GENOMIC DNA]</scope>
    <source>
        <strain evidence="2">ATCC 51142 / BH68</strain>
    </source>
</reference>